<sequence>MSPFAIPTILALDRTHEAVARVDDYYSSRLAFTRPKNSEDPRPLPDEFRNSRKLPDGDYDEPTVPYFAGSCFDTLEPENNTWDQITSSDLAALSLLSVPVGSDALVEFLHRRKDRISELLRAIPEDAVLWAPEDSPDDGRAEAMYPTLMAHRETPGWQLWNLRSGIDEGGRKVGFGSTRVSKLLHRKRPHLFPIWDSKVGEAVGAANSRRFWADLERALRENGLHEQLTTIRERSTHGKDLSLLRVFDVAVWHAQKYSSGWEPERTES</sequence>
<feature type="compositionally biased region" description="Basic and acidic residues" evidence="1">
    <location>
        <begin position="36"/>
        <end position="56"/>
    </location>
</feature>
<proteinExistence type="predicted"/>
<gene>
    <name evidence="2" type="ORF">HNR70_001798</name>
</gene>
<evidence type="ECO:0000313" key="3">
    <source>
        <dbReference type="Proteomes" id="UP000588158"/>
    </source>
</evidence>
<dbReference type="EMBL" id="JACHLZ010000001">
    <property type="protein sequence ID" value="MBB5831985.1"/>
    <property type="molecule type" value="Genomic_DNA"/>
</dbReference>
<protein>
    <submittedName>
        <fullName evidence="2">Uncharacterized protein</fullName>
    </submittedName>
</protein>
<dbReference type="Pfam" id="PF19827">
    <property type="entry name" value="DUF6308"/>
    <property type="match status" value="1"/>
</dbReference>
<dbReference type="RefSeq" id="WP_184325370.1">
    <property type="nucleotide sequence ID" value="NZ_JACHLZ010000001.1"/>
</dbReference>
<organism evidence="2 3">
    <name type="scientific">Brachybacterium aquaticum</name>
    <dbReference type="NCBI Taxonomy" id="1432564"/>
    <lineage>
        <taxon>Bacteria</taxon>
        <taxon>Bacillati</taxon>
        <taxon>Actinomycetota</taxon>
        <taxon>Actinomycetes</taxon>
        <taxon>Micrococcales</taxon>
        <taxon>Dermabacteraceae</taxon>
        <taxon>Brachybacterium</taxon>
    </lineage>
</organism>
<dbReference type="AlphaFoldDB" id="A0A841AF90"/>
<keyword evidence="3" id="KW-1185">Reference proteome</keyword>
<dbReference type="Proteomes" id="UP000588158">
    <property type="component" value="Unassembled WGS sequence"/>
</dbReference>
<comment type="caution">
    <text evidence="2">The sequence shown here is derived from an EMBL/GenBank/DDBJ whole genome shotgun (WGS) entry which is preliminary data.</text>
</comment>
<name>A0A841AF90_9MICO</name>
<reference evidence="2 3" key="1">
    <citation type="submission" date="2020-08" db="EMBL/GenBank/DDBJ databases">
        <title>Sequencing the genomes of 1000 actinobacteria strains.</title>
        <authorList>
            <person name="Klenk H.-P."/>
        </authorList>
    </citation>
    <scope>NUCLEOTIDE SEQUENCE [LARGE SCALE GENOMIC DNA]</scope>
    <source>
        <strain evidence="2 3">DSM 28796</strain>
    </source>
</reference>
<evidence type="ECO:0000256" key="1">
    <source>
        <dbReference type="SAM" id="MobiDB-lite"/>
    </source>
</evidence>
<dbReference type="InterPro" id="IPR046275">
    <property type="entry name" value="DUF6308"/>
</dbReference>
<accession>A0A841AF90</accession>
<evidence type="ECO:0000313" key="2">
    <source>
        <dbReference type="EMBL" id="MBB5831985.1"/>
    </source>
</evidence>
<feature type="region of interest" description="Disordered" evidence="1">
    <location>
        <begin position="34"/>
        <end position="61"/>
    </location>
</feature>